<dbReference type="InterPro" id="IPR008271">
    <property type="entry name" value="Ser/Thr_kinase_AS"/>
</dbReference>
<dbReference type="PROSITE" id="PS00108">
    <property type="entry name" value="PROTEIN_KINASE_ST"/>
    <property type="match status" value="1"/>
</dbReference>
<dbReference type="PANTHER" id="PTHR43289">
    <property type="entry name" value="MITOGEN-ACTIVATED PROTEIN KINASE KINASE KINASE 20-RELATED"/>
    <property type="match status" value="1"/>
</dbReference>
<dbReference type="PROSITE" id="PS50011">
    <property type="entry name" value="PROTEIN_KINASE_DOM"/>
    <property type="match status" value="1"/>
</dbReference>
<name>A0ABC8BVL9_9ACTN</name>
<evidence type="ECO:0000256" key="7">
    <source>
        <dbReference type="SAM" id="Phobius"/>
    </source>
</evidence>
<dbReference type="Pfam" id="PF00069">
    <property type="entry name" value="Pkinase"/>
    <property type="match status" value="1"/>
</dbReference>
<keyword evidence="1" id="KW-0808">Transferase</keyword>
<evidence type="ECO:0000313" key="10">
    <source>
        <dbReference type="Proteomes" id="UP000192251"/>
    </source>
</evidence>
<dbReference type="InterPro" id="IPR011009">
    <property type="entry name" value="Kinase-like_dom_sf"/>
</dbReference>
<protein>
    <recommendedName>
        <fullName evidence="8">Protein kinase domain-containing protein</fullName>
    </recommendedName>
</protein>
<dbReference type="GO" id="GO:0004672">
    <property type="term" value="F:protein kinase activity"/>
    <property type="evidence" value="ECO:0007669"/>
    <property type="project" value="UniProtKB-ARBA"/>
</dbReference>
<dbReference type="CDD" id="cd14014">
    <property type="entry name" value="STKc_PknB_like"/>
    <property type="match status" value="1"/>
</dbReference>
<feature type="compositionally biased region" description="Low complexity" evidence="6">
    <location>
        <begin position="313"/>
        <end position="327"/>
    </location>
</feature>
<evidence type="ECO:0000256" key="1">
    <source>
        <dbReference type="ARBA" id="ARBA00022679"/>
    </source>
</evidence>
<keyword evidence="7" id="KW-0472">Membrane</keyword>
<evidence type="ECO:0000256" key="5">
    <source>
        <dbReference type="PROSITE-ProRule" id="PRU10141"/>
    </source>
</evidence>
<feature type="region of interest" description="Disordered" evidence="6">
    <location>
        <begin position="295"/>
        <end position="336"/>
    </location>
</feature>
<dbReference type="PANTHER" id="PTHR43289:SF34">
    <property type="entry name" value="SERINE_THREONINE-PROTEIN KINASE YBDM-RELATED"/>
    <property type="match status" value="1"/>
</dbReference>
<dbReference type="AlphaFoldDB" id="A0ABC8BVL9"/>
<reference evidence="9 10" key="1">
    <citation type="submission" date="2017-04" db="EMBL/GenBank/DDBJ databases">
        <title>The complete genome sequence of Streptomyces albolongus YIM 101047, the producer of novel bafilomycins and novel odoriferous sesquiterpenoids.</title>
        <authorList>
            <person name="Yin M."/>
            <person name="Jiang Y."/>
        </authorList>
    </citation>
    <scope>NUCLEOTIDE SEQUENCE [LARGE SCALE GENOMIC DNA]</scope>
    <source>
        <strain evidence="9 10">YIM 101047</strain>
    </source>
</reference>
<dbReference type="RefSeq" id="WP_084748054.1">
    <property type="nucleotide sequence ID" value="NZ_CP020563.1"/>
</dbReference>
<dbReference type="GO" id="GO:0005524">
    <property type="term" value="F:ATP binding"/>
    <property type="evidence" value="ECO:0007669"/>
    <property type="project" value="UniProtKB-UniRule"/>
</dbReference>
<dbReference type="Gene3D" id="1.10.510.10">
    <property type="entry name" value="Transferase(Phosphotransferase) domain 1"/>
    <property type="match status" value="1"/>
</dbReference>
<keyword evidence="3" id="KW-0418">Kinase</keyword>
<feature type="domain" description="Protein kinase" evidence="8">
    <location>
        <begin position="15"/>
        <end position="275"/>
    </location>
</feature>
<evidence type="ECO:0000313" key="9">
    <source>
        <dbReference type="EMBL" id="ARF74127.1"/>
    </source>
</evidence>
<keyword evidence="10" id="KW-1185">Reference proteome</keyword>
<organism evidence="9 10">
    <name type="scientific">Kitasatospora albolonga</name>
    <dbReference type="NCBI Taxonomy" id="68173"/>
    <lineage>
        <taxon>Bacteria</taxon>
        <taxon>Bacillati</taxon>
        <taxon>Actinomycetota</taxon>
        <taxon>Actinomycetes</taxon>
        <taxon>Kitasatosporales</taxon>
        <taxon>Streptomycetaceae</taxon>
        <taxon>Kitasatospora</taxon>
    </lineage>
</organism>
<feature type="binding site" evidence="5">
    <location>
        <position position="43"/>
    </location>
    <ligand>
        <name>ATP</name>
        <dbReference type="ChEBI" id="CHEBI:30616"/>
    </ligand>
</feature>
<evidence type="ECO:0000256" key="4">
    <source>
        <dbReference type="ARBA" id="ARBA00022840"/>
    </source>
</evidence>
<feature type="transmembrane region" description="Helical" evidence="7">
    <location>
        <begin position="340"/>
        <end position="359"/>
    </location>
</feature>
<accession>A0ABC8BVL9</accession>
<keyword evidence="7" id="KW-0812">Transmembrane</keyword>
<evidence type="ECO:0000259" key="8">
    <source>
        <dbReference type="PROSITE" id="PS50011"/>
    </source>
</evidence>
<proteinExistence type="predicted"/>
<dbReference type="SUPFAM" id="SSF56112">
    <property type="entry name" value="Protein kinase-like (PK-like)"/>
    <property type="match status" value="1"/>
</dbReference>
<dbReference type="InterPro" id="IPR017441">
    <property type="entry name" value="Protein_kinase_ATP_BS"/>
</dbReference>
<evidence type="ECO:0000256" key="2">
    <source>
        <dbReference type="ARBA" id="ARBA00022741"/>
    </source>
</evidence>
<sequence length="537" mass="56253">MQTAGSDDPSHIGPFRTVAVLGQGGMGRVLLGAAPDGRLVAVKRVHADLADDEGFRARFRREVDASRRVSGAYTAPVVDADPDAPAPWLASLFLPGPTLSEALEEAGVLPEETGRRLAAGLARALADVHRAGLVHRDLKPSNVLLTEDGVRVIDFGIARAADHATRITHTGALIGSPAFMAPEQIEGRAPGPAADVFALGATLAVACAGRPPFDGGSVPAVLYAVVHEEPDLTAVPPGLRGLIGACLAKDPALRPSPQEVSDRLGPVAAAARPWPEAVHARIAAQRAEVDRLVRTAPPAGPAPVPAPAPVPLSAPAATPAPVTAPVRTPRRPRPRRRLRIAAIVTAGALAVGGAVAATVPGATGWAADAYYLVVPEPVPTPGDVPLDRVADRYTAALPTCAEVFTRVEVPAGFVPRPVAETPEERVSAQCTWTTRSGGDITVSWNRYDSAGGRTGAELAKERHEAFYRRGTTRRDLAPGFVEEALRTEPKGEYCVLYGRDVNLTLFLKVESPDHPVGRCESVITETGRQAMAAVKAR</sequence>
<dbReference type="PROSITE" id="PS00107">
    <property type="entry name" value="PROTEIN_KINASE_ATP"/>
    <property type="match status" value="1"/>
</dbReference>
<dbReference type="Proteomes" id="UP000192251">
    <property type="component" value="Chromosome"/>
</dbReference>
<evidence type="ECO:0000256" key="6">
    <source>
        <dbReference type="SAM" id="MobiDB-lite"/>
    </source>
</evidence>
<dbReference type="KEGG" id="kab:B7C62_19185"/>
<keyword evidence="4 5" id="KW-0067">ATP-binding</keyword>
<dbReference type="EMBL" id="CP020563">
    <property type="protein sequence ID" value="ARF74127.1"/>
    <property type="molecule type" value="Genomic_DNA"/>
</dbReference>
<keyword evidence="7" id="KW-1133">Transmembrane helix</keyword>
<dbReference type="InterPro" id="IPR000719">
    <property type="entry name" value="Prot_kinase_dom"/>
</dbReference>
<keyword evidence="2 5" id="KW-0547">Nucleotide-binding</keyword>
<feature type="compositionally biased region" description="Pro residues" evidence="6">
    <location>
        <begin position="298"/>
        <end position="312"/>
    </location>
</feature>
<dbReference type="Gene3D" id="3.30.200.20">
    <property type="entry name" value="Phosphorylase Kinase, domain 1"/>
    <property type="match status" value="1"/>
</dbReference>
<evidence type="ECO:0000256" key="3">
    <source>
        <dbReference type="ARBA" id="ARBA00022777"/>
    </source>
</evidence>
<gene>
    <name evidence="9" type="ORF">B7C62_19185</name>
</gene>
<dbReference type="SMART" id="SM00220">
    <property type="entry name" value="S_TKc"/>
    <property type="match status" value="1"/>
</dbReference>